<dbReference type="KEGG" id="dpd:Deipe_4270"/>
<evidence type="ECO:0000313" key="2">
    <source>
        <dbReference type="EMBL" id="AFZ69618.1"/>
    </source>
</evidence>
<geneLocation type="plasmid" evidence="2 3">
    <name>pDEIPE01</name>
</geneLocation>
<sequence>MSQQSSCRSDTDPCSRSAFCVVNSLSGALAFGDHRTRPVVAKRQRPEGFTLTFKTAAQYWPTTASPVSEWRVLVSFMVICRTQEHAILELRTSPRVLEILPRPVNFAEGKILPGNSTGVASAPSRLHVIRKQKTRFVLPSPQMRSKGPGNRRASAGEPAQDGSPAEAEFGMFTQTTPSPSGQEGPLTYQVPFRSAALMSLETLPRPWK</sequence>
<keyword evidence="3" id="KW-1185">Reference proteome</keyword>
<reference evidence="3" key="1">
    <citation type="submission" date="2012-03" db="EMBL/GenBank/DDBJ databases">
        <title>Complete sequence of plasmid 1 of Deinococcus peraridilitoris DSM 19664.</title>
        <authorList>
            <person name="Lucas S."/>
            <person name="Copeland A."/>
            <person name="Lapidus A."/>
            <person name="Glavina del Rio T."/>
            <person name="Dalin E."/>
            <person name="Tice H."/>
            <person name="Bruce D."/>
            <person name="Goodwin L."/>
            <person name="Pitluck S."/>
            <person name="Peters L."/>
            <person name="Mikhailova N."/>
            <person name="Lu M."/>
            <person name="Kyrpides N."/>
            <person name="Mavromatis K."/>
            <person name="Ivanova N."/>
            <person name="Brettin T."/>
            <person name="Detter J.C."/>
            <person name="Han C."/>
            <person name="Larimer F."/>
            <person name="Land M."/>
            <person name="Hauser L."/>
            <person name="Markowitz V."/>
            <person name="Cheng J.-F."/>
            <person name="Hugenholtz P."/>
            <person name="Woyke T."/>
            <person name="Wu D."/>
            <person name="Pukall R."/>
            <person name="Steenblock K."/>
            <person name="Brambilla E."/>
            <person name="Klenk H.-P."/>
            <person name="Eisen J.A."/>
        </authorList>
    </citation>
    <scope>NUCLEOTIDE SEQUENCE [LARGE SCALE GENOMIC DNA]</scope>
    <source>
        <strain evidence="3">DSM 19664 / LMG 22246 / CIP 109416 / KR-200</strain>
        <plasmid evidence="3">Plasmid pDEIPE01</plasmid>
    </source>
</reference>
<dbReference type="AlphaFoldDB" id="L0A6Y9"/>
<dbReference type="HOGENOM" id="CLU_1319189_0_0_0"/>
<feature type="compositionally biased region" description="Polar residues" evidence="1">
    <location>
        <begin position="172"/>
        <end position="181"/>
    </location>
</feature>
<organism evidence="2 3">
    <name type="scientific">Deinococcus peraridilitoris (strain DSM 19664 / LMG 22246 / CIP 109416 / KR-200)</name>
    <dbReference type="NCBI Taxonomy" id="937777"/>
    <lineage>
        <taxon>Bacteria</taxon>
        <taxon>Thermotogati</taxon>
        <taxon>Deinococcota</taxon>
        <taxon>Deinococci</taxon>
        <taxon>Deinococcales</taxon>
        <taxon>Deinococcaceae</taxon>
        <taxon>Deinococcus</taxon>
    </lineage>
</organism>
<evidence type="ECO:0000313" key="3">
    <source>
        <dbReference type="Proteomes" id="UP000010467"/>
    </source>
</evidence>
<keyword evidence="2" id="KW-0614">Plasmid</keyword>
<dbReference type="EMBL" id="CP003383">
    <property type="protein sequence ID" value="AFZ69618.1"/>
    <property type="molecule type" value="Genomic_DNA"/>
</dbReference>
<accession>L0A6Y9</accession>
<dbReference type="Proteomes" id="UP000010467">
    <property type="component" value="Plasmid pDEIPE01"/>
</dbReference>
<name>L0A6Y9_DEIPD</name>
<protein>
    <submittedName>
        <fullName evidence="2">Uncharacterized protein</fullName>
    </submittedName>
</protein>
<gene>
    <name evidence="2" type="ordered locus">Deipe_4270</name>
</gene>
<proteinExistence type="predicted"/>
<evidence type="ECO:0000256" key="1">
    <source>
        <dbReference type="SAM" id="MobiDB-lite"/>
    </source>
</evidence>
<feature type="region of interest" description="Disordered" evidence="1">
    <location>
        <begin position="138"/>
        <end position="187"/>
    </location>
</feature>